<dbReference type="RefSeq" id="WP_209654108.1">
    <property type="nucleotide sequence ID" value="NZ_JAGJCB010000005.1"/>
</dbReference>
<sequence length="139" mass="16293">MQFVSNPKVEDVFNNYPKTIKKHMLELRTLVLETAKKINGLDDLEETLKWGEPSYLTKHGSTIRMDWKEKNPNQYAIYFKCTSKLVPTFKTVYKDTFQFEGNRAIVFQLDDKIPKTELKHCFLLALTYHKVKHLPLLGA</sequence>
<keyword evidence="3" id="KW-1185">Reference proteome</keyword>
<evidence type="ECO:0000313" key="3">
    <source>
        <dbReference type="Proteomes" id="UP000670776"/>
    </source>
</evidence>
<dbReference type="EMBL" id="JAGJCB010000005">
    <property type="protein sequence ID" value="MBP0903666.1"/>
    <property type="molecule type" value="Genomic_DNA"/>
</dbReference>
<protein>
    <submittedName>
        <fullName evidence="2">DUF1801 domain-containing protein</fullName>
    </submittedName>
</protein>
<gene>
    <name evidence="2" type="ORF">J8H85_07480</name>
</gene>
<accession>A0ABS4BSX0</accession>
<name>A0ABS4BSX0_9FLAO</name>
<dbReference type="Proteomes" id="UP000670776">
    <property type="component" value="Unassembled WGS sequence"/>
</dbReference>
<evidence type="ECO:0000259" key="1">
    <source>
        <dbReference type="Pfam" id="PF08818"/>
    </source>
</evidence>
<dbReference type="Pfam" id="PF08818">
    <property type="entry name" value="DUF1801"/>
    <property type="match status" value="1"/>
</dbReference>
<organism evidence="2 3">
    <name type="scientific">Mariniflexile gromovii</name>
    <dbReference type="NCBI Taxonomy" id="362523"/>
    <lineage>
        <taxon>Bacteria</taxon>
        <taxon>Pseudomonadati</taxon>
        <taxon>Bacteroidota</taxon>
        <taxon>Flavobacteriia</taxon>
        <taxon>Flavobacteriales</taxon>
        <taxon>Flavobacteriaceae</taxon>
        <taxon>Mariniflexile</taxon>
    </lineage>
</organism>
<evidence type="ECO:0000313" key="2">
    <source>
        <dbReference type="EMBL" id="MBP0903666.1"/>
    </source>
</evidence>
<proteinExistence type="predicted"/>
<feature type="domain" description="YdhG-like" evidence="1">
    <location>
        <begin position="22"/>
        <end position="122"/>
    </location>
</feature>
<dbReference type="InterPro" id="IPR014922">
    <property type="entry name" value="YdhG-like"/>
</dbReference>
<reference evidence="2 3" key="1">
    <citation type="submission" date="2021-04" db="EMBL/GenBank/DDBJ databases">
        <title>Mariniflexile gromovii gen. nov., sp. nov., a gliding bacterium isolated from the sea urchin Strongylocentrotus intermedius.</title>
        <authorList>
            <person name="Ko S."/>
            <person name="Le V."/>
            <person name="Ahn C.-Y."/>
            <person name="Oh H.-M."/>
        </authorList>
    </citation>
    <scope>NUCLEOTIDE SEQUENCE [LARGE SCALE GENOMIC DNA]</scope>
    <source>
        <strain evidence="2 3">KCTC 12570</strain>
    </source>
</reference>
<dbReference type="SUPFAM" id="SSF159888">
    <property type="entry name" value="YdhG-like"/>
    <property type="match status" value="1"/>
</dbReference>
<comment type="caution">
    <text evidence="2">The sequence shown here is derived from an EMBL/GenBank/DDBJ whole genome shotgun (WGS) entry which is preliminary data.</text>
</comment>